<gene>
    <name evidence="8 11" type="primary">pth</name>
    <name evidence="11" type="ORF">LKD81_01565</name>
</gene>
<keyword evidence="3 8" id="KW-0378">Hydrolase</keyword>
<dbReference type="GO" id="GO:0005737">
    <property type="term" value="C:cytoplasm"/>
    <property type="evidence" value="ECO:0007669"/>
    <property type="project" value="UniProtKB-SubCell"/>
</dbReference>
<evidence type="ECO:0000256" key="4">
    <source>
        <dbReference type="ARBA" id="ARBA00022884"/>
    </source>
</evidence>
<evidence type="ECO:0000256" key="9">
    <source>
        <dbReference type="RuleBase" id="RU000673"/>
    </source>
</evidence>
<comment type="catalytic activity">
    <reaction evidence="6 8 9">
        <text>an N-acyl-L-alpha-aminoacyl-tRNA + H2O = an N-acyl-L-amino acid + a tRNA + H(+)</text>
        <dbReference type="Rhea" id="RHEA:54448"/>
        <dbReference type="Rhea" id="RHEA-COMP:10123"/>
        <dbReference type="Rhea" id="RHEA-COMP:13883"/>
        <dbReference type="ChEBI" id="CHEBI:15377"/>
        <dbReference type="ChEBI" id="CHEBI:15378"/>
        <dbReference type="ChEBI" id="CHEBI:59874"/>
        <dbReference type="ChEBI" id="CHEBI:78442"/>
        <dbReference type="ChEBI" id="CHEBI:138191"/>
        <dbReference type="EC" id="3.1.1.29"/>
    </reaction>
</comment>
<keyword evidence="8" id="KW-0963">Cytoplasm</keyword>
<dbReference type="GO" id="GO:0006515">
    <property type="term" value="P:protein quality control for misfolded or incompletely synthesized proteins"/>
    <property type="evidence" value="ECO:0007669"/>
    <property type="project" value="UniProtKB-UniRule"/>
</dbReference>
<comment type="subcellular location">
    <subcellularLocation>
        <location evidence="8">Cytoplasm</location>
    </subcellularLocation>
</comment>
<dbReference type="Pfam" id="PF01195">
    <property type="entry name" value="Pept_tRNA_hydro"/>
    <property type="match status" value="1"/>
</dbReference>
<evidence type="ECO:0000256" key="8">
    <source>
        <dbReference type="HAMAP-Rule" id="MF_00083"/>
    </source>
</evidence>
<dbReference type="PANTHER" id="PTHR17224:SF1">
    <property type="entry name" value="PEPTIDYL-TRNA HYDROLASE"/>
    <property type="match status" value="1"/>
</dbReference>
<feature type="binding site" evidence="8">
    <location>
        <position position="66"/>
    </location>
    <ligand>
        <name>tRNA</name>
        <dbReference type="ChEBI" id="CHEBI:17843"/>
    </ligand>
</feature>
<dbReference type="GO" id="GO:0072344">
    <property type="term" value="P:rescue of stalled ribosome"/>
    <property type="evidence" value="ECO:0007669"/>
    <property type="project" value="UniProtKB-UniRule"/>
</dbReference>
<comment type="similarity">
    <text evidence="5 8 10">Belongs to the PTH family.</text>
</comment>
<dbReference type="PANTHER" id="PTHR17224">
    <property type="entry name" value="PEPTIDYL-TRNA HYDROLASE"/>
    <property type="match status" value="1"/>
</dbReference>
<dbReference type="EMBL" id="JAJEQR010000003">
    <property type="protein sequence ID" value="MCC2229690.1"/>
    <property type="molecule type" value="Genomic_DNA"/>
</dbReference>
<evidence type="ECO:0000256" key="1">
    <source>
        <dbReference type="ARBA" id="ARBA00013260"/>
    </source>
</evidence>
<feature type="site" description="Discriminates between blocked and unblocked aminoacyl-tRNA" evidence="8">
    <location>
        <position position="9"/>
    </location>
</feature>
<dbReference type="EC" id="3.1.1.29" evidence="1 8"/>
<dbReference type="GO" id="GO:0000049">
    <property type="term" value="F:tRNA binding"/>
    <property type="evidence" value="ECO:0007669"/>
    <property type="project" value="UniProtKB-UniRule"/>
</dbReference>
<dbReference type="GO" id="GO:0004045">
    <property type="term" value="F:peptidyl-tRNA hydrolase activity"/>
    <property type="evidence" value="ECO:0007669"/>
    <property type="project" value="UniProtKB-UniRule"/>
</dbReference>
<name>A0AAE3JDY1_9FIRM</name>
<dbReference type="PROSITE" id="PS01196">
    <property type="entry name" value="PEPT_TRNA_HYDROL_2"/>
    <property type="match status" value="1"/>
</dbReference>
<reference evidence="11" key="1">
    <citation type="submission" date="2021-10" db="EMBL/GenBank/DDBJ databases">
        <title>Anaerobic single-cell dispensing facilitates the cultivation of human gut bacteria.</title>
        <authorList>
            <person name="Afrizal A."/>
        </authorList>
    </citation>
    <scope>NUCLEOTIDE SEQUENCE</scope>
    <source>
        <strain evidence="11">CLA-AA-H215</strain>
    </source>
</reference>
<dbReference type="SUPFAM" id="SSF53178">
    <property type="entry name" value="Peptidyl-tRNA hydrolase-like"/>
    <property type="match status" value="1"/>
</dbReference>
<evidence type="ECO:0000313" key="12">
    <source>
        <dbReference type="Proteomes" id="UP001198182"/>
    </source>
</evidence>
<feature type="active site" description="Proton acceptor" evidence="8">
    <location>
        <position position="19"/>
    </location>
</feature>
<feature type="binding site" evidence="8">
    <location>
        <position position="64"/>
    </location>
    <ligand>
        <name>tRNA</name>
        <dbReference type="ChEBI" id="CHEBI:17843"/>
    </ligand>
</feature>
<organism evidence="11 12">
    <name type="scientific">Hominifimenecus microfluidus</name>
    <dbReference type="NCBI Taxonomy" id="2885348"/>
    <lineage>
        <taxon>Bacteria</taxon>
        <taxon>Bacillati</taxon>
        <taxon>Bacillota</taxon>
        <taxon>Clostridia</taxon>
        <taxon>Lachnospirales</taxon>
        <taxon>Lachnospiraceae</taxon>
        <taxon>Hominifimenecus</taxon>
    </lineage>
</organism>
<accession>A0AAE3JDY1</accession>
<comment type="caution">
    <text evidence="11">The sequence shown here is derived from an EMBL/GenBank/DDBJ whole genome shotgun (WGS) entry which is preliminary data.</text>
</comment>
<evidence type="ECO:0000313" key="11">
    <source>
        <dbReference type="EMBL" id="MCC2229690.1"/>
    </source>
</evidence>
<protein>
    <recommendedName>
        <fullName evidence="7 8">Peptidyl-tRNA hydrolase</fullName>
        <shortName evidence="8">Pth</shortName>
        <ecNumber evidence="1 8">3.1.1.29</ecNumber>
    </recommendedName>
</protein>
<dbReference type="InterPro" id="IPR001328">
    <property type="entry name" value="Pept_tRNA_hydro"/>
</dbReference>
<evidence type="ECO:0000256" key="2">
    <source>
        <dbReference type="ARBA" id="ARBA00022555"/>
    </source>
</evidence>
<dbReference type="RefSeq" id="WP_308452476.1">
    <property type="nucleotide sequence ID" value="NZ_JAJEQR010000003.1"/>
</dbReference>
<evidence type="ECO:0000256" key="10">
    <source>
        <dbReference type="RuleBase" id="RU004320"/>
    </source>
</evidence>
<dbReference type="NCBIfam" id="TIGR00447">
    <property type="entry name" value="pth"/>
    <property type="match status" value="1"/>
</dbReference>
<dbReference type="AlphaFoldDB" id="A0AAE3JDY1"/>
<comment type="function">
    <text evidence="8">Catalyzes the release of premature peptidyl moieties from peptidyl-tRNA molecules trapped in stalled 50S ribosomal subunits, and thus maintains levels of free tRNAs and 50S ribosomes.</text>
</comment>
<keyword evidence="12" id="KW-1185">Reference proteome</keyword>
<keyword evidence="2 8" id="KW-0820">tRNA-binding</keyword>
<comment type="subunit">
    <text evidence="8">Monomer.</text>
</comment>
<dbReference type="Gene3D" id="3.40.50.1470">
    <property type="entry name" value="Peptidyl-tRNA hydrolase"/>
    <property type="match status" value="1"/>
</dbReference>
<feature type="binding site" evidence="8">
    <location>
        <position position="112"/>
    </location>
    <ligand>
        <name>tRNA</name>
        <dbReference type="ChEBI" id="CHEBI:17843"/>
    </ligand>
</feature>
<dbReference type="PROSITE" id="PS01195">
    <property type="entry name" value="PEPT_TRNA_HYDROL_1"/>
    <property type="match status" value="1"/>
</dbReference>
<dbReference type="Proteomes" id="UP001198182">
    <property type="component" value="Unassembled WGS sequence"/>
</dbReference>
<sequence>MKLIVGLGNPSQKYEGTRHNVGFTVIDVLAEEYHITVNSNHHKALCGKGWIAGESVLLAKPLTYMNLSGESVRPLADYYKVEPEDILIIYDDISLEPGKIRVRAKGSAGGHNGMKSIIQHLGTEAFPRVRLGIGEKPAQMDLADYVLGHFNKEEQALMKEAAQTAVEAVTCYIEHGIAETMNRYNGKKKAE</sequence>
<proteinExistence type="inferred from homology"/>
<dbReference type="InterPro" id="IPR036416">
    <property type="entry name" value="Pept_tRNA_hydro_sf"/>
</dbReference>
<evidence type="ECO:0000256" key="6">
    <source>
        <dbReference type="ARBA" id="ARBA00048707"/>
    </source>
</evidence>
<dbReference type="FunFam" id="3.40.50.1470:FF:000001">
    <property type="entry name" value="Peptidyl-tRNA hydrolase"/>
    <property type="match status" value="1"/>
</dbReference>
<evidence type="ECO:0000256" key="3">
    <source>
        <dbReference type="ARBA" id="ARBA00022801"/>
    </source>
</evidence>
<evidence type="ECO:0000256" key="7">
    <source>
        <dbReference type="ARBA" id="ARBA00050038"/>
    </source>
</evidence>
<keyword evidence="4 8" id="KW-0694">RNA-binding</keyword>
<evidence type="ECO:0000256" key="5">
    <source>
        <dbReference type="ARBA" id="ARBA00038063"/>
    </source>
</evidence>
<comment type="function">
    <text evidence="8">Hydrolyzes ribosome-free peptidyl-tRNAs (with 1 or more amino acids incorporated), which drop off the ribosome during protein synthesis, or as a result of ribosome stalling.</text>
</comment>
<feature type="site" description="Stabilizes the basic form of H active site to accept a proton" evidence="8">
    <location>
        <position position="91"/>
    </location>
</feature>
<dbReference type="CDD" id="cd00462">
    <property type="entry name" value="PTH"/>
    <property type="match status" value="1"/>
</dbReference>
<dbReference type="InterPro" id="IPR018171">
    <property type="entry name" value="Pept_tRNA_hydro_CS"/>
</dbReference>
<feature type="binding site" evidence="8">
    <location>
        <position position="14"/>
    </location>
    <ligand>
        <name>tRNA</name>
        <dbReference type="ChEBI" id="CHEBI:17843"/>
    </ligand>
</feature>
<dbReference type="HAMAP" id="MF_00083">
    <property type="entry name" value="Pept_tRNA_hydro_bact"/>
    <property type="match status" value="1"/>
</dbReference>